<dbReference type="PROSITE" id="PS51192">
    <property type="entry name" value="HELICASE_ATP_BIND_1"/>
    <property type="match status" value="1"/>
</dbReference>
<evidence type="ECO:0000313" key="15">
    <source>
        <dbReference type="Proteomes" id="UP000593567"/>
    </source>
</evidence>
<dbReference type="GO" id="GO:0008270">
    <property type="term" value="F:zinc ion binding"/>
    <property type="evidence" value="ECO:0007669"/>
    <property type="project" value="UniProtKB-KW"/>
</dbReference>
<dbReference type="GO" id="GO:0016787">
    <property type="term" value="F:hydrolase activity"/>
    <property type="evidence" value="ECO:0007669"/>
    <property type="project" value="UniProtKB-KW"/>
</dbReference>
<dbReference type="SMART" id="SM00490">
    <property type="entry name" value="HELICc"/>
    <property type="match status" value="1"/>
</dbReference>
<evidence type="ECO:0000259" key="12">
    <source>
        <dbReference type="PROSITE" id="PS51194"/>
    </source>
</evidence>
<keyword evidence="8" id="KW-0175">Coiled coil</keyword>
<keyword evidence="5" id="KW-0067">ATP-binding</keyword>
<reference evidence="14" key="1">
    <citation type="submission" date="2020-06" db="EMBL/GenBank/DDBJ databases">
        <title>Draft genome of Bugula neritina, a colonial animal packing powerful symbionts and potential medicines.</title>
        <authorList>
            <person name="Rayko M."/>
        </authorList>
    </citation>
    <scope>NUCLEOTIDE SEQUENCE [LARGE SCALE GENOMIC DNA]</scope>
    <source>
        <strain evidence="14">Kwan_BN1</strain>
    </source>
</reference>
<dbReference type="Pfam" id="PF00270">
    <property type="entry name" value="DEAD"/>
    <property type="match status" value="1"/>
</dbReference>
<dbReference type="PROSITE" id="PS51194">
    <property type="entry name" value="HELICASE_CTER"/>
    <property type="match status" value="1"/>
</dbReference>
<feature type="domain" description="Helicase C-terminal" evidence="12">
    <location>
        <begin position="360"/>
        <end position="507"/>
    </location>
</feature>
<dbReference type="PROSITE" id="PS51195">
    <property type="entry name" value="Q_MOTIF"/>
    <property type="match status" value="1"/>
</dbReference>
<dbReference type="CDD" id="cd18787">
    <property type="entry name" value="SF2_C_DEAD"/>
    <property type="match status" value="1"/>
</dbReference>
<keyword evidence="6" id="KW-0862">Zinc</keyword>
<evidence type="ECO:0000256" key="4">
    <source>
        <dbReference type="ARBA" id="ARBA00022806"/>
    </source>
</evidence>
<feature type="domain" description="DEAD-box RNA helicase Q" evidence="13">
    <location>
        <begin position="186"/>
        <end position="214"/>
    </location>
</feature>
<feature type="coiled-coil region" evidence="8">
    <location>
        <begin position="93"/>
        <end position="128"/>
    </location>
</feature>
<evidence type="ECO:0000256" key="8">
    <source>
        <dbReference type="SAM" id="Coils"/>
    </source>
</evidence>
<dbReference type="InterPro" id="IPR014014">
    <property type="entry name" value="RNA_helicase_DEAD_Q_motif"/>
</dbReference>
<dbReference type="InterPro" id="IPR014001">
    <property type="entry name" value="Helicase_ATP-bd"/>
</dbReference>
<dbReference type="AlphaFoldDB" id="A0A7J7KRJ5"/>
<dbReference type="FunFam" id="3.40.50.300:FF:000449">
    <property type="entry name" value="Probable ATP-dependent RNA helicase DDX41"/>
    <property type="match status" value="1"/>
</dbReference>
<dbReference type="EC" id="3.6.4.13" evidence="1"/>
<organism evidence="14 15">
    <name type="scientific">Bugula neritina</name>
    <name type="common">Brown bryozoan</name>
    <name type="synonym">Sertularia neritina</name>
    <dbReference type="NCBI Taxonomy" id="10212"/>
    <lineage>
        <taxon>Eukaryota</taxon>
        <taxon>Metazoa</taxon>
        <taxon>Spiralia</taxon>
        <taxon>Lophotrochozoa</taxon>
        <taxon>Bryozoa</taxon>
        <taxon>Gymnolaemata</taxon>
        <taxon>Cheilostomatida</taxon>
        <taxon>Flustrina</taxon>
        <taxon>Buguloidea</taxon>
        <taxon>Bugulidae</taxon>
        <taxon>Bugula</taxon>
    </lineage>
</organism>
<dbReference type="InterPro" id="IPR001878">
    <property type="entry name" value="Znf_CCHC"/>
</dbReference>
<evidence type="ECO:0000256" key="9">
    <source>
        <dbReference type="SAM" id="MobiDB-lite"/>
    </source>
</evidence>
<sequence>MAEERGLEFYAKKRKMLEAEEKGESDEEEEYVPYISIKDRKRALLHKFGNRVGVLIKQDAEKHESSANESDGEVQSECENVAQTGPDTGRSLLDQHSELKKKEEASKESALEKQLKEEEKILESVAEKTALMGVAELAKGIEYTDPIKTGWRAPQYVLQRLKHKSDKIRKKHCILTEGEDLPPICTTFQECKFPRALIHALKKKGIITPSPIQMQGLPSVLMGRDLIGIAYTGSGKTLVFILPIIMFCLEQEKRMPFIPNEGPYGLIIVPARELARQIFEVLQYYCKSLDRDGHGRLRTALCIGGVNVKEQMEVVRKGVHVVVCTPGRILDILNKKMMNMDVCRYVVFDEADQYVKPEARIVHILDCLQRTPPPVLVFAEKKRDVDAIHEYLLLKGVEAAATHGDKDQEDRSWAVDQFKSGRKDVLVATDVASKGLDFPGIQHVINFDMPEDIENYVHRIGRTGRSGAKGVSTTFVNQTCDETILLDLKHLLIEAKQTVPDFLRILEDDQQFENHGIEAGCSYCGGLGHRITDCPKLEAVNRTEARQIGRKDYIASGGADW</sequence>
<dbReference type="SUPFAM" id="SSF52540">
    <property type="entry name" value="P-loop containing nucleoside triphosphate hydrolases"/>
    <property type="match status" value="2"/>
</dbReference>
<keyword evidence="3" id="KW-0378">Hydrolase</keyword>
<evidence type="ECO:0000256" key="7">
    <source>
        <dbReference type="PROSITE-ProRule" id="PRU00552"/>
    </source>
</evidence>
<dbReference type="SMART" id="SM00487">
    <property type="entry name" value="DEXDc"/>
    <property type="match status" value="1"/>
</dbReference>
<dbReference type="PROSITE" id="PS50158">
    <property type="entry name" value="ZF_CCHC"/>
    <property type="match status" value="1"/>
</dbReference>
<feature type="compositionally biased region" description="Polar residues" evidence="9">
    <location>
        <begin position="77"/>
        <end position="86"/>
    </location>
</feature>
<feature type="region of interest" description="Disordered" evidence="9">
    <location>
        <begin position="58"/>
        <end position="92"/>
    </location>
</feature>
<evidence type="ECO:0000259" key="13">
    <source>
        <dbReference type="PROSITE" id="PS51195"/>
    </source>
</evidence>
<accession>A0A7J7KRJ5</accession>
<evidence type="ECO:0000256" key="2">
    <source>
        <dbReference type="ARBA" id="ARBA00022741"/>
    </source>
</evidence>
<evidence type="ECO:0000256" key="1">
    <source>
        <dbReference type="ARBA" id="ARBA00012552"/>
    </source>
</evidence>
<dbReference type="InterPro" id="IPR011545">
    <property type="entry name" value="DEAD/DEAH_box_helicase_dom"/>
</dbReference>
<dbReference type="GO" id="GO:0003724">
    <property type="term" value="F:RNA helicase activity"/>
    <property type="evidence" value="ECO:0007669"/>
    <property type="project" value="UniProtKB-EC"/>
</dbReference>
<proteinExistence type="predicted"/>
<gene>
    <name evidence="14" type="ORF">EB796_000908</name>
</gene>
<feature type="short sequence motif" description="Q motif" evidence="7">
    <location>
        <begin position="186"/>
        <end position="214"/>
    </location>
</feature>
<evidence type="ECO:0000313" key="14">
    <source>
        <dbReference type="EMBL" id="KAF6040792.1"/>
    </source>
</evidence>
<dbReference type="PANTHER" id="PTHR47958">
    <property type="entry name" value="ATP-DEPENDENT RNA HELICASE DBP3"/>
    <property type="match status" value="1"/>
</dbReference>
<protein>
    <recommendedName>
        <fullName evidence="1">RNA helicase</fullName>
        <ecNumber evidence="1">3.6.4.13</ecNumber>
    </recommendedName>
</protein>
<evidence type="ECO:0000256" key="3">
    <source>
        <dbReference type="ARBA" id="ARBA00022801"/>
    </source>
</evidence>
<dbReference type="GO" id="GO:0003676">
    <property type="term" value="F:nucleic acid binding"/>
    <property type="evidence" value="ECO:0007669"/>
    <property type="project" value="InterPro"/>
</dbReference>
<keyword evidence="4" id="KW-0347">Helicase</keyword>
<dbReference type="OrthoDB" id="196131at2759"/>
<dbReference type="InterPro" id="IPR001650">
    <property type="entry name" value="Helicase_C-like"/>
</dbReference>
<comment type="caution">
    <text evidence="14">The sequence shown here is derived from an EMBL/GenBank/DDBJ whole genome shotgun (WGS) entry which is preliminary data.</text>
</comment>
<dbReference type="GO" id="GO:0005524">
    <property type="term" value="F:ATP binding"/>
    <property type="evidence" value="ECO:0007669"/>
    <property type="project" value="UniProtKB-KW"/>
</dbReference>
<keyword evidence="15" id="KW-1185">Reference proteome</keyword>
<dbReference type="SMART" id="SM00343">
    <property type="entry name" value="ZnF_C2HC"/>
    <property type="match status" value="1"/>
</dbReference>
<evidence type="ECO:0000259" key="11">
    <source>
        <dbReference type="PROSITE" id="PS51192"/>
    </source>
</evidence>
<dbReference type="InterPro" id="IPR027417">
    <property type="entry name" value="P-loop_NTPase"/>
</dbReference>
<evidence type="ECO:0000259" key="10">
    <source>
        <dbReference type="PROSITE" id="PS50158"/>
    </source>
</evidence>
<dbReference type="EMBL" id="VXIV02000102">
    <property type="protein sequence ID" value="KAF6040792.1"/>
    <property type="molecule type" value="Genomic_DNA"/>
</dbReference>
<feature type="domain" description="CCHC-type" evidence="10">
    <location>
        <begin position="521"/>
        <end position="536"/>
    </location>
</feature>
<keyword evidence="2" id="KW-0547">Nucleotide-binding</keyword>
<keyword evidence="6" id="KW-0863">Zinc-finger</keyword>
<dbReference type="Gene3D" id="3.40.50.300">
    <property type="entry name" value="P-loop containing nucleotide triphosphate hydrolases"/>
    <property type="match status" value="2"/>
</dbReference>
<feature type="domain" description="Helicase ATP-binding" evidence="11">
    <location>
        <begin position="217"/>
        <end position="390"/>
    </location>
</feature>
<evidence type="ECO:0000256" key="5">
    <source>
        <dbReference type="ARBA" id="ARBA00022840"/>
    </source>
</evidence>
<name>A0A7J7KRJ5_BUGNE</name>
<dbReference type="Proteomes" id="UP000593567">
    <property type="component" value="Unassembled WGS sequence"/>
</dbReference>
<evidence type="ECO:0000256" key="6">
    <source>
        <dbReference type="PROSITE-ProRule" id="PRU00047"/>
    </source>
</evidence>
<keyword evidence="6" id="KW-0479">Metal-binding</keyword>